<name>A0A085LYL1_9BILA</name>
<sequence length="179" mass="20054">MELPPSFKQQGTEGKVLPLRRSLYSLKQSARVWNLVATKVVGEIVRPTHVFSLEKKGIMQLSSVSPELTYRVRQQLSGYFKIKGLGNVEREEGGSFLLHQAGKICHLIKEHGLLDAKSIATPMETNFLSSTAEESVVLFENVQYRRAVGFLLLFSNGITARHCIRCWSIMSACRVTDSV</sequence>
<accession>A0A085LYL1</accession>
<dbReference type="EMBL" id="KL363259">
    <property type="protein sequence ID" value="KFD50057.1"/>
    <property type="molecule type" value="Genomic_DNA"/>
</dbReference>
<proteinExistence type="predicted"/>
<reference evidence="1 2" key="1">
    <citation type="journal article" date="2014" name="Nat. Genet.">
        <title>Genome and transcriptome of the porcine whipworm Trichuris suis.</title>
        <authorList>
            <person name="Jex A.R."/>
            <person name="Nejsum P."/>
            <person name="Schwarz E.M."/>
            <person name="Hu L."/>
            <person name="Young N.D."/>
            <person name="Hall R.S."/>
            <person name="Korhonen P.K."/>
            <person name="Liao S."/>
            <person name="Thamsborg S."/>
            <person name="Xia J."/>
            <person name="Xu P."/>
            <person name="Wang S."/>
            <person name="Scheerlinck J.P."/>
            <person name="Hofmann A."/>
            <person name="Sternberg P.W."/>
            <person name="Wang J."/>
            <person name="Gasser R.B."/>
        </authorList>
    </citation>
    <scope>NUCLEOTIDE SEQUENCE [LARGE SCALE GENOMIC DNA]</scope>
    <source>
        <strain evidence="1">DCEP-RM93M</strain>
    </source>
</reference>
<gene>
    <name evidence="1" type="ORF">M513_09017</name>
</gene>
<evidence type="ECO:0000313" key="2">
    <source>
        <dbReference type="Proteomes" id="UP000030764"/>
    </source>
</evidence>
<organism evidence="1 2">
    <name type="scientific">Trichuris suis</name>
    <name type="common">pig whipworm</name>
    <dbReference type="NCBI Taxonomy" id="68888"/>
    <lineage>
        <taxon>Eukaryota</taxon>
        <taxon>Metazoa</taxon>
        <taxon>Ecdysozoa</taxon>
        <taxon>Nematoda</taxon>
        <taxon>Enoplea</taxon>
        <taxon>Dorylaimia</taxon>
        <taxon>Trichinellida</taxon>
        <taxon>Trichuridae</taxon>
        <taxon>Trichuris</taxon>
    </lineage>
</organism>
<evidence type="ECO:0000313" key="1">
    <source>
        <dbReference type="EMBL" id="KFD50057.1"/>
    </source>
</evidence>
<protein>
    <recommendedName>
        <fullName evidence="3">Reverse transcriptase Ty1/copia-type domain-containing protein</fullName>
    </recommendedName>
</protein>
<keyword evidence="2" id="KW-1185">Reference proteome</keyword>
<dbReference type="AlphaFoldDB" id="A0A085LYL1"/>
<dbReference type="Proteomes" id="UP000030764">
    <property type="component" value="Unassembled WGS sequence"/>
</dbReference>
<evidence type="ECO:0008006" key="3">
    <source>
        <dbReference type="Google" id="ProtNLM"/>
    </source>
</evidence>